<dbReference type="RefSeq" id="WP_183497089.1">
    <property type="nucleotide sequence ID" value="NZ_JACIFF010000010.1"/>
</dbReference>
<name>A0A840E747_9BACT</name>
<feature type="domain" description="Methyltransferase" evidence="1">
    <location>
        <begin position="107"/>
        <end position="233"/>
    </location>
</feature>
<organism evidence="2 3">
    <name type="scientific">Neolewinella aquimaris</name>
    <dbReference type="NCBI Taxonomy" id="1835722"/>
    <lineage>
        <taxon>Bacteria</taxon>
        <taxon>Pseudomonadati</taxon>
        <taxon>Bacteroidota</taxon>
        <taxon>Saprospiria</taxon>
        <taxon>Saprospirales</taxon>
        <taxon>Lewinellaceae</taxon>
        <taxon>Neolewinella</taxon>
    </lineage>
</organism>
<dbReference type="Pfam" id="PF13847">
    <property type="entry name" value="Methyltransf_31"/>
    <property type="match status" value="1"/>
</dbReference>
<sequence length="266" mass="30025">MVSDLKQVEREWAGIGIGPRKFAILARDIVRMKQTHDLPNSLVLKNITKVYGNYIPAEEITENDVEVIAANYQLIDLITVDVLGEKPPYVLNKNTQLFKELDFYGIESSDRIAEIGAGDGTFSLILAILNKDLRIAVNELDKKYLEYINRKLSASQASLDGEKISVVRGSKKSVELTEGSYDKIIVRNSFHHFKRQDAMLQSIQDALTPEGILYVNEPVQETDPYEEVCNELMKRRDVIAAIEANGFKLAGEERVGDRVLMKYTKS</sequence>
<evidence type="ECO:0000313" key="2">
    <source>
        <dbReference type="EMBL" id="MBB4080860.1"/>
    </source>
</evidence>
<dbReference type="SUPFAM" id="SSF53335">
    <property type="entry name" value="S-adenosyl-L-methionine-dependent methyltransferases"/>
    <property type="match status" value="1"/>
</dbReference>
<dbReference type="AlphaFoldDB" id="A0A840E747"/>
<dbReference type="PANTHER" id="PTHR43861">
    <property type="entry name" value="TRANS-ACONITATE 2-METHYLTRANSFERASE-RELATED"/>
    <property type="match status" value="1"/>
</dbReference>
<evidence type="ECO:0000259" key="1">
    <source>
        <dbReference type="Pfam" id="PF13847"/>
    </source>
</evidence>
<keyword evidence="2" id="KW-0808">Transferase</keyword>
<keyword evidence="2" id="KW-0489">Methyltransferase</keyword>
<keyword evidence="3" id="KW-1185">Reference proteome</keyword>
<dbReference type="Gene3D" id="3.40.50.150">
    <property type="entry name" value="Vaccinia Virus protein VP39"/>
    <property type="match status" value="1"/>
</dbReference>
<dbReference type="CDD" id="cd02440">
    <property type="entry name" value="AdoMet_MTases"/>
    <property type="match status" value="1"/>
</dbReference>
<dbReference type="EMBL" id="JACIFF010000010">
    <property type="protein sequence ID" value="MBB4080860.1"/>
    <property type="molecule type" value="Genomic_DNA"/>
</dbReference>
<proteinExistence type="predicted"/>
<dbReference type="InterPro" id="IPR025714">
    <property type="entry name" value="Methyltranfer_dom"/>
</dbReference>
<gene>
    <name evidence="2" type="ORF">GGR28_003499</name>
</gene>
<evidence type="ECO:0000313" key="3">
    <source>
        <dbReference type="Proteomes" id="UP000576209"/>
    </source>
</evidence>
<dbReference type="GO" id="GO:0032259">
    <property type="term" value="P:methylation"/>
    <property type="evidence" value="ECO:0007669"/>
    <property type="project" value="UniProtKB-KW"/>
</dbReference>
<dbReference type="InterPro" id="IPR029063">
    <property type="entry name" value="SAM-dependent_MTases_sf"/>
</dbReference>
<accession>A0A840E747</accession>
<dbReference type="GO" id="GO:0008168">
    <property type="term" value="F:methyltransferase activity"/>
    <property type="evidence" value="ECO:0007669"/>
    <property type="project" value="UniProtKB-KW"/>
</dbReference>
<protein>
    <submittedName>
        <fullName evidence="2">2-polyprenyl-3-methyl-5-hydroxy-6-metoxy-1, 4-benzoquinol methylase</fullName>
    </submittedName>
</protein>
<comment type="caution">
    <text evidence="2">The sequence shown here is derived from an EMBL/GenBank/DDBJ whole genome shotgun (WGS) entry which is preliminary data.</text>
</comment>
<dbReference type="Proteomes" id="UP000576209">
    <property type="component" value="Unassembled WGS sequence"/>
</dbReference>
<reference evidence="2 3" key="1">
    <citation type="submission" date="2020-08" db="EMBL/GenBank/DDBJ databases">
        <title>Genomic Encyclopedia of Type Strains, Phase IV (KMG-IV): sequencing the most valuable type-strain genomes for metagenomic binning, comparative biology and taxonomic classification.</title>
        <authorList>
            <person name="Goeker M."/>
        </authorList>
    </citation>
    <scope>NUCLEOTIDE SEQUENCE [LARGE SCALE GENOMIC DNA]</scope>
    <source>
        <strain evidence="2 3">DSM 105137</strain>
    </source>
</reference>